<dbReference type="AlphaFoldDB" id="A0A1F6D662"/>
<protein>
    <recommendedName>
        <fullName evidence="1">Xylose isomerase-like TIM barrel domain-containing protein</fullName>
    </recommendedName>
</protein>
<dbReference type="EMBL" id="MFKF01000021">
    <property type="protein sequence ID" value="OGG56943.1"/>
    <property type="molecule type" value="Genomic_DNA"/>
</dbReference>
<feature type="domain" description="Xylose isomerase-like TIM barrel" evidence="1">
    <location>
        <begin position="25"/>
        <end position="238"/>
    </location>
</feature>
<dbReference type="InterPro" id="IPR050312">
    <property type="entry name" value="IolE/XylAMocC-like"/>
</dbReference>
<dbReference type="InterPro" id="IPR036237">
    <property type="entry name" value="Xyl_isomerase-like_sf"/>
</dbReference>
<gene>
    <name evidence="2" type="ORF">A3F84_15525</name>
</gene>
<dbReference type="SUPFAM" id="SSF51658">
    <property type="entry name" value="Xylose isomerase-like"/>
    <property type="match status" value="1"/>
</dbReference>
<organism evidence="2 3">
    <name type="scientific">Handelsmanbacteria sp. (strain RIFCSPLOWO2_12_FULL_64_10)</name>
    <dbReference type="NCBI Taxonomy" id="1817868"/>
    <lineage>
        <taxon>Bacteria</taxon>
        <taxon>Candidatus Handelsmaniibacteriota</taxon>
    </lineage>
</organism>
<evidence type="ECO:0000259" key="1">
    <source>
        <dbReference type="Pfam" id="PF01261"/>
    </source>
</evidence>
<proteinExistence type="predicted"/>
<reference evidence="2 3" key="1">
    <citation type="journal article" date="2016" name="Nat. Commun.">
        <title>Thousands of microbial genomes shed light on interconnected biogeochemical processes in an aquifer system.</title>
        <authorList>
            <person name="Anantharaman K."/>
            <person name="Brown C.T."/>
            <person name="Hug L.A."/>
            <person name="Sharon I."/>
            <person name="Castelle C.J."/>
            <person name="Probst A.J."/>
            <person name="Thomas B.C."/>
            <person name="Singh A."/>
            <person name="Wilkins M.J."/>
            <person name="Karaoz U."/>
            <person name="Brodie E.L."/>
            <person name="Williams K.H."/>
            <person name="Hubbard S.S."/>
            <person name="Banfield J.F."/>
        </authorList>
    </citation>
    <scope>NUCLEOTIDE SEQUENCE [LARGE SCALE GENOMIC DNA]</scope>
    <source>
        <strain evidence="3">RIFCSPLOWO2_12_FULL_64_10</strain>
    </source>
</reference>
<comment type="caution">
    <text evidence="2">The sequence shown here is derived from an EMBL/GenBank/DDBJ whole genome shotgun (WGS) entry which is preliminary data.</text>
</comment>
<sequence>MKLCLSARAFAVSGGKYSITVEDLIKLAKDIGYDGITLRRGQLDETTPEAEVDRIRELLRRHDAPCSFLTGASVKDEAGLQALCAVIDRAASVGAFVVQPTVRDRAEIPWMQRAADHAAAQNVVLAPQLHNRTAHENAEQAVDLVDSIRRKNFGITFEGSHLLLQQRPIRDGAAVRLLGGRILSVCVQDYRLAPGEPDAGNYDGTPYKPCLPDDPRGVNLPDIFTALKQISYDGFVTVMAGAYPGMDHRTHLEHYHRVLRKLI</sequence>
<evidence type="ECO:0000313" key="3">
    <source>
        <dbReference type="Proteomes" id="UP000178606"/>
    </source>
</evidence>
<accession>A0A1F6D662</accession>
<dbReference type="Gene3D" id="3.20.20.150">
    <property type="entry name" value="Divalent-metal-dependent TIM barrel enzymes"/>
    <property type="match status" value="1"/>
</dbReference>
<name>A0A1F6D662_HANXR</name>
<dbReference type="Pfam" id="PF01261">
    <property type="entry name" value="AP_endonuc_2"/>
    <property type="match status" value="1"/>
</dbReference>
<dbReference type="PANTHER" id="PTHR12110">
    <property type="entry name" value="HYDROXYPYRUVATE ISOMERASE"/>
    <property type="match status" value="1"/>
</dbReference>
<evidence type="ECO:0000313" key="2">
    <source>
        <dbReference type="EMBL" id="OGG56943.1"/>
    </source>
</evidence>
<dbReference type="InterPro" id="IPR013022">
    <property type="entry name" value="Xyl_isomerase-like_TIM-brl"/>
</dbReference>
<dbReference type="Proteomes" id="UP000178606">
    <property type="component" value="Unassembled WGS sequence"/>
</dbReference>